<dbReference type="OrthoDB" id="160374at2759"/>
<dbReference type="Pfam" id="PF10441">
    <property type="entry name" value="Urb2"/>
    <property type="match status" value="1"/>
</dbReference>
<name>A0A1W2TEV9_ROSNE</name>
<dbReference type="EMBL" id="DF977464">
    <property type="protein sequence ID" value="GAP86556.1"/>
    <property type="molecule type" value="Genomic_DNA"/>
</dbReference>
<dbReference type="GO" id="GO:0042254">
    <property type="term" value="P:ribosome biogenesis"/>
    <property type="evidence" value="ECO:0007669"/>
    <property type="project" value="TreeGrafter"/>
</dbReference>
<dbReference type="PANTHER" id="PTHR15682:SF2">
    <property type="entry name" value="UNHEALTHY RIBOSOME BIOGENESIS PROTEIN 2 HOMOLOG"/>
    <property type="match status" value="1"/>
</dbReference>
<keyword evidence="3" id="KW-1185">Reference proteome</keyword>
<gene>
    <name evidence="2" type="ORF">SAMD00023353_1900160</name>
</gene>
<dbReference type="InterPro" id="IPR018849">
    <property type="entry name" value="Urb2/Npa2_C"/>
</dbReference>
<proteinExistence type="predicted"/>
<evidence type="ECO:0000313" key="3">
    <source>
        <dbReference type="Proteomes" id="UP000054516"/>
    </source>
</evidence>
<organism evidence="2">
    <name type="scientific">Rosellinia necatrix</name>
    <name type="common">White root-rot fungus</name>
    <dbReference type="NCBI Taxonomy" id="77044"/>
    <lineage>
        <taxon>Eukaryota</taxon>
        <taxon>Fungi</taxon>
        <taxon>Dikarya</taxon>
        <taxon>Ascomycota</taxon>
        <taxon>Pezizomycotina</taxon>
        <taxon>Sordariomycetes</taxon>
        <taxon>Xylariomycetidae</taxon>
        <taxon>Xylariales</taxon>
        <taxon>Xylariaceae</taxon>
        <taxon>Rosellinia</taxon>
    </lineage>
</organism>
<dbReference type="STRING" id="77044.A0A1W2TEV9"/>
<feature type="domain" description="Nucleolar 27S pre-rRNA processing Urb2/Npa2 C-terminal" evidence="1">
    <location>
        <begin position="1136"/>
        <end position="1364"/>
    </location>
</feature>
<evidence type="ECO:0000313" key="2">
    <source>
        <dbReference type="EMBL" id="GAP86556.1"/>
    </source>
</evidence>
<accession>A0A1W2TEV9</accession>
<reference evidence="2" key="1">
    <citation type="submission" date="2016-03" db="EMBL/GenBank/DDBJ databases">
        <title>Draft genome sequence of Rosellinia necatrix.</title>
        <authorList>
            <person name="Kanematsu S."/>
        </authorList>
    </citation>
    <scope>NUCLEOTIDE SEQUENCE [LARGE SCALE GENOMIC DNA]</scope>
    <source>
        <strain evidence="2">W97</strain>
    </source>
</reference>
<dbReference type="InterPro" id="IPR052609">
    <property type="entry name" value="Ribosome_Biogenesis_Reg"/>
</dbReference>
<dbReference type="GO" id="GO:0005730">
    <property type="term" value="C:nucleolus"/>
    <property type="evidence" value="ECO:0007669"/>
    <property type="project" value="TreeGrafter"/>
</dbReference>
<protein>
    <submittedName>
        <fullName evidence="2">Putative urb2 npa2 family protein</fullName>
    </submittedName>
</protein>
<evidence type="ECO:0000259" key="1">
    <source>
        <dbReference type="Pfam" id="PF10441"/>
    </source>
</evidence>
<sequence>MEAMEVDEDGSSRQLALIRAVRTLDEDSAIALPEKIHKLWLLLAAAKYTRLHGVEENILRWLLKQMTGSTDSAELVRRFPLTWTILGHIFPKIPAQALGRSLAYFRFVSILSKTLGDTTTKPETQASALASVLATQEDTASRKKRKRGADWPATLEELRTPLGCLRTASEVFEALAVLLEQAAPQSGELTAEKRVGAEHIKSLFSASADETRDIASRLLLVCDDSLSLADGEPPQNQPSWTDILTAIWNLRLHSKDDSLEFAKYIYERACLVLAKLDIDDSCPPPNHISSVCRATWIPQLRKLLSTYFIRPARQRFAADKNVDILKLALDIAQKNVATSTTVMWSIASRAPRDTSDPKSKIEHDAWIEKIFQVVVQGLKPLGRREKNDVLCRLLNIALETQSIPDTETLSVLYQQDVLGGSEMDWTLLSKILACDADVFLVAQDLATIFDKVSGVPDVDTKKDEVVSSVIIPLQDAFSNARDLAEFITQWFRSLCAAEHVNQSIWFDPKIREHLATILQTSLSGAQLLRLLEALEQIPNESGELLVILDGICAGLSDENTIASVDSKIISLMDREWGDLSSDVLALRWRVLGCLASWETSNEGNQLWKKIKSDLKSTLKKKSLTATETFEAFSCCYRFCLSNHIGGKYEEDLTKLISIILGRLISSINNEADLRLLKPYVDLVFSQLPRLSEQPKQKVNTLTDYIVKLFWCVGHKLPLSSNELRLEYVRRLISNSDVTDEEPMVDALLAPLLDTLDTPETQCGWTQPHSTNLLLVLLEFPVESWTRGRRKRMMGSWRKQKSTISSHAAKNPTYALAVLRLLVKIMQQPTFYEDMEFADLVDICSSMTTSDATLLSLVERFVDATIRQVLTNTNDFTRPYLLDASQYAKSLKVAKHSVAYAQVILLKSLAAALKDHISPSTSLDHLGIDPGVFQHKLAKVVKQSLSEFASEVNESSVASLTNEKLSFLSMILNAAQTIGNNAAPETNIELSGDIQTRLERAGNTMITRDVAIAWKLRSFLMNQSADRYTTESFSAVLDESGQGVEEQWIYAFVDAYVQGKSQSVRDQLLDELIGRDELIRGSIGPLLATRRLLELYQGPSNNDISASIQKGPDLAKVHGHFTAHLSRTESLVHFKQISETVLFLLDKHGNAMTQYNIEATLTSVVEVCSIHGPKIKGPRVAGEIFAALFKLVALIIKRHRLRLNGHFHILLTALRALLTVLLADPALPASDRRPARSRHHPPWLLTRLEPRHGERFARLLTLVCEPSAASVTRSRSRSGLDSATDVAKRAAGQHMYLVLEVYVKLQLEAEVSRDMRKALEIGVFSVLDITPEGCRKVLNESLDAAGRAVFRALFAEYRKFGKWKGV</sequence>
<dbReference type="PANTHER" id="PTHR15682">
    <property type="entry name" value="UNHEALTHY RIBOSOME BIOGENESIS PROTEIN 2 HOMOLOG"/>
    <property type="match status" value="1"/>
</dbReference>
<dbReference type="OMA" id="RRQTHEA"/>
<dbReference type="Proteomes" id="UP000054516">
    <property type="component" value="Unassembled WGS sequence"/>
</dbReference>